<feature type="domain" description="DUF4955" evidence="2">
    <location>
        <begin position="697"/>
        <end position="850"/>
    </location>
</feature>
<comment type="caution">
    <text evidence="4">The sequence shown here is derived from an EMBL/GenBank/DDBJ whole genome shotgun (WGS) entry which is preliminary data.</text>
</comment>
<dbReference type="Gene3D" id="2.160.20.10">
    <property type="entry name" value="Single-stranded right-handed beta-helix, Pectin lyase-like"/>
    <property type="match status" value="1"/>
</dbReference>
<reference evidence="4 5" key="1">
    <citation type="submission" date="2018-09" db="EMBL/GenBank/DDBJ databases">
        <title>Murine metabolic-syndrome-specific gut microbial biobank.</title>
        <authorList>
            <person name="Liu C."/>
        </authorList>
    </citation>
    <scope>NUCLEOTIDE SEQUENCE [LARGE SCALE GENOMIC DNA]</scope>
    <source>
        <strain evidence="4 5">0.1X-D8-26</strain>
    </source>
</reference>
<dbReference type="RefSeq" id="WP_121765612.1">
    <property type="nucleotide sequence ID" value="NZ_RAZM01000010.1"/>
</dbReference>
<dbReference type="PROSITE" id="PS51257">
    <property type="entry name" value="PROKAR_LIPOPROTEIN"/>
    <property type="match status" value="1"/>
</dbReference>
<dbReference type="Pfam" id="PF16315">
    <property type="entry name" value="DUF4955"/>
    <property type="match status" value="1"/>
</dbReference>
<dbReference type="EMBL" id="RAZM01000010">
    <property type="protein sequence ID" value="RLT81040.1"/>
    <property type="molecule type" value="Genomic_DNA"/>
</dbReference>
<organism evidence="4 5">
    <name type="scientific">Bacteroides acidifaciens</name>
    <dbReference type="NCBI Taxonomy" id="85831"/>
    <lineage>
        <taxon>Bacteria</taxon>
        <taxon>Pseudomonadati</taxon>
        <taxon>Bacteroidota</taxon>
        <taxon>Bacteroidia</taxon>
        <taxon>Bacteroidales</taxon>
        <taxon>Bacteroidaceae</taxon>
        <taxon>Bacteroides</taxon>
    </lineage>
</organism>
<evidence type="ECO:0000256" key="1">
    <source>
        <dbReference type="SAM" id="Coils"/>
    </source>
</evidence>
<evidence type="ECO:0000259" key="3">
    <source>
        <dbReference type="Pfam" id="PF16378"/>
    </source>
</evidence>
<dbReference type="STRING" id="1235814.GCA_000613385_04941"/>
<proteinExistence type="predicted"/>
<gene>
    <name evidence="4" type="ORF">D7Y07_05035</name>
</gene>
<dbReference type="InterPro" id="IPR012334">
    <property type="entry name" value="Pectin_lyas_fold"/>
</dbReference>
<evidence type="ECO:0000313" key="4">
    <source>
        <dbReference type="EMBL" id="RLT81040.1"/>
    </source>
</evidence>
<dbReference type="Proteomes" id="UP000267159">
    <property type="component" value="Unassembled WGS sequence"/>
</dbReference>
<dbReference type="SUPFAM" id="SSF51126">
    <property type="entry name" value="Pectin lyase-like"/>
    <property type="match status" value="1"/>
</dbReference>
<dbReference type="InterPro" id="IPR032149">
    <property type="entry name" value="DUF4988"/>
</dbReference>
<evidence type="ECO:0000313" key="5">
    <source>
        <dbReference type="Proteomes" id="UP000267159"/>
    </source>
</evidence>
<feature type="domain" description="DUF4988" evidence="3">
    <location>
        <begin position="25"/>
        <end position="206"/>
    </location>
</feature>
<keyword evidence="1" id="KW-0175">Coiled coil</keyword>
<dbReference type="InterPro" id="IPR011050">
    <property type="entry name" value="Pectin_lyase_fold/virulence"/>
</dbReference>
<feature type="coiled-coil region" evidence="1">
    <location>
        <begin position="22"/>
        <end position="56"/>
    </location>
</feature>
<evidence type="ECO:0000259" key="2">
    <source>
        <dbReference type="Pfam" id="PF16315"/>
    </source>
</evidence>
<protein>
    <submittedName>
        <fullName evidence="4">DUF4955 domain-containing protein</fullName>
    </submittedName>
</protein>
<dbReference type="AlphaFoldDB" id="A0A3L7Z5L2"/>
<name>A0A3L7Z5L2_9BACE</name>
<dbReference type="Pfam" id="PF16378">
    <property type="entry name" value="DUF4988"/>
    <property type="match status" value="1"/>
</dbReference>
<accession>A0A3L7Z5L2</accession>
<sequence length="851" mass="94326">MKKVILSICTILFVALYSCDERDDLRSDIDNLKERVANLEASIEQMNTDINNYQQMVAGVILVMGYNQDELGNHTVELSNGETVNIYSGKADMNDMPLFSINASGNWAYTINGVTTELLFNNQPVNAIPETGAAGITPKMKVDANGFWLISLDNGSTWSKLGNNQIADGTQATSNASSVFSNVIVNEATGEITFTIRADNSKVTIPIYGQDFYLNIQFEGTATFGLKQMQEFVVKQANVETAVIENQTWGIKLEETKLTVTAPSTNPRGEAYEDVIYIKIFSKEGYCRVVKLPVKLLNSQIDANTTTAWTEFLSGDAKNVLLDFSYAGYMRGETAPPDVEMLIAQGYKVYDVTKYGAVPNDGKSDREAFMKVLAEIAGTNNIKQEDAGMTDRYIKENAKAVIYFPEGNYILQDKASQNRRIRMSMGNIVLKGAGKDKTTLEMTVANTSPNPTTEMWNAPVMMEFKHNTGLTELGTITADAPIGSKSVTASVTGVSSGSWVCLVLKNNNEDVINTELSPYRWQDINVQSGGTLNIKSEGIQIYEYHQIEKISGNTITFKEPIMHAINKDWNWKISKFANYENVGIEDLTFKGHSKEKFIHHGSDIDDGGFKLIDFVRLTNSWIRRVNFESVSEAMSITSSANCSAYDIQIGGNRGHASIRSQASSRIFIGKVIENSNGYTLSKGEGEGTLGTYQSNVGQYHACGVSKQSMGAVIWNVKWGDDSCFESHATQPRATLIDCCSGGFMHWRQGGDSAQMPNHMENLTIWNFNATNIQTDTDIDTGGQFIWWDAKGYWWKFLPPIVVGFHGQSLQFNESQMKRSENNNGAVEPLSLYEAQLRNRLGYVPGWLNALK</sequence>
<dbReference type="InterPro" id="IPR032532">
    <property type="entry name" value="DUF4955"/>
</dbReference>